<dbReference type="EMBL" id="JAQMFO010000015">
    <property type="protein sequence ID" value="MDB6372622.1"/>
    <property type="molecule type" value="Genomic_DNA"/>
</dbReference>
<dbReference type="PANTHER" id="PTHR30050">
    <property type="entry name" value="CHROMOSOMAL REPLICATION INITIATOR PROTEIN DNAA"/>
    <property type="match status" value="1"/>
</dbReference>
<dbReference type="InterPro" id="IPR027417">
    <property type="entry name" value="P-loop_NTPase"/>
</dbReference>
<comment type="caution">
    <text evidence="2">The sequence shown here is derived from an EMBL/GenBank/DDBJ whole genome shotgun (WGS) entry which is preliminary data.</text>
</comment>
<keyword evidence="2" id="KW-0067">ATP-binding</keyword>
<dbReference type="SUPFAM" id="SSF52540">
    <property type="entry name" value="P-loop containing nucleoside triphosphate hydrolases"/>
    <property type="match status" value="1"/>
</dbReference>
<gene>
    <name evidence="2" type="ORF">PH362_11870</name>
</gene>
<accession>A0AAW6BL05</accession>
<dbReference type="AlphaFoldDB" id="A0AAW6BL05"/>
<proteinExistence type="predicted"/>
<keyword evidence="2" id="KW-0547">Nucleotide-binding</keyword>
<organism evidence="2 3">
    <name type="scientific">Photorhabdus bodei</name>
    <dbReference type="NCBI Taxonomy" id="2029681"/>
    <lineage>
        <taxon>Bacteria</taxon>
        <taxon>Pseudomonadati</taxon>
        <taxon>Pseudomonadota</taxon>
        <taxon>Gammaproteobacteria</taxon>
        <taxon>Enterobacterales</taxon>
        <taxon>Morganellaceae</taxon>
        <taxon>Photorhabdus</taxon>
    </lineage>
</organism>
<evidence type="ECO:0000259" key="1">
    <source>
        <dbReference type="Pfam" id="PF01695"/>
    </source>
</evidence>
<dbReference type="Proteomes" id="UP001212996">
    <property type="component" value="Unassembled WGS sequence"/>
</dbReference>
<sequence length="150" mass="17146">MNSNSLLDSINIAPRFEHASFENYQPINKAAQHNLKICQSYVQTWKERKVAGEGIIMCGRLGTGKTHLAVATCREIVTQNGISAFITTASRIIRAFRRSWSNDADTNEFETLRFYSELDLLIIDEIGVQYGTESERNILFEVINNRIETW</sequence>
<evidence type="ECO:0000313" key="3">
    <source>
        <dbReference type="Proteomes" id="UP001212996"/>
    </source>
</evidence>
<dbReference type="GO" id="GO:0005524">
    <property type="term" value="F:ATP binding"/>
    <property type="evidence" value="ECO:0007669"/>
    <property type="project" value="UniProtKB-KW"/>
</dbReference>
<reference evidence="2" key="1">
    <citation type="submission" date="2023-01" db="EMBL/GenBank/DDBJ databases">
        <title>Genome sequencing of Photorhabdus bodei 09-20.</title>
        <authorList>
            <person name="Kalindamar S."/>
            <person name="Kumru S."/>
        </authorList>
    </citation>
    <scope>NUCLEOTIDE SEQUENCE</scope>
    <source>
        <strain evidence="2">09-20</strain>
    </source>
</reference>
<feature type="domain" description="IstB-like ATP-binding" evidence="1">
    <location>
        <begin position="44"/>
        <end position="149"/>
    </location>
</feature>
<dbReference type="GO" id="GO:0006260">
    <property type="term" value="P:DNA replication"/>
    <property type="evidence" value="ECO:0007669"/>
    <property type="project" value="TreeGrafter"/>
</dbReference>
<protein>
    <submittedName>
        <fullName evidence="2">ATP-binding protein</fullName>
    </submittedName>
</protein>
<evidence type="ECO:0000313" key="2">
    <source>
        <dbReference type="EMBL" id="MDB6372622.1"/>
    </source>
</evidence>
<name>A0AAW6BL05_9GAMM</name>
<dbReference type="RefSeq" id="WP_228902118.1">
    <property type="nucleotide sequence ID" value="NZ_CAWQNU010000370.1"/>
</dbReference>
<dbReference type="Gene3D" id="3.40.50.300">
    <property type="entry name" value="P-loop containing nucleotide triphosphate hydrolases"/>
    <property type="match status" value="1"/>
</dbReference>
<dbReference type="PANTHER" id="PTHR30050:SF4">
    <property type="entry name" value="ATP-BINDING PROTEIN RV3427C IN INSERTION SEQUENCE-RELATED"/>
    <property type="match status" value="1"/>
</dbReference>
<dbReference type="InterPro" id="IPR002611">
    <property type="entry name" value="IstB_ATP-bd"/>
</dbReference>
<dbReference type="Pfam" id="PF01695">
    <property type="entry name" value="IstB_IS21"/>
    <property type="match status" value="1"/>
</dbReference>